<dbReference type="Proteomes" id="UP001152888">
    <property type="component" value="Unassembled WGS sequence"/>
</dbReference>
<feature type="transmembrane region" description="Helical" evidence="1">
    <location>
        <begin position="64"/>
        <end position="89"/>
    </location>
</feature>
<dbReference type="GO" id="GO:0016491">
    <property type="term" value="F:oxidoreductase activity"/>
    <property type="evidence" value="ECO:0007669"/>
    <property type="project" value="InterPro"/>
</dbReference>
<dbReference type="OrthoDB" id="6361347at2759"/>
<protein>
    <recommendedName>
        <fullName evidence="2">ER-bound oxygenase mpaB/mpaB'/Rubber oxygenase catalytic domain-containing protein</fullName>
    </recommendedName>
</protein>
<gene>
    <name evidence="3" type="ORF">ACAOBT_LOCUS21746</name>
</gene>
<dbReference type="Pfam" id="PF09995">
    <property type="entry name" value="MPAB_Lcp_cat"/>
    <property type="match status" value="1"/>
</dbReference>
<sequence>MSPKSERKESETDVDVTPAERYVNLLLTEGTKVTCDETNESFNRQENYPAYYDEALFRRGQQFFYYHISGMFFNKLSGLLVVMGVPSILKILMATNMSSSDKTAYRRYMATILHMLQWYDEDFKPGTEAWNSLLQVRRMHNAASKKCAKKLNRITQAEMALTQFGFCGFALVRSKKVGIHSGTEEDWAAFLHFWRVIGWMLGIEDRFNLWQGSAQKTRDVCNLLINRVYRPSVHQLDANFVKMTRHLLKGIGSPVVQYEAMISYLMYLLQDEDEPAEEMRPFRLQITVYEKTKYYFTHFILRTMMSFDWFRATLNYVLLVTIWFIKYFPIIAYVQYGFENGRVVLNLKHPNDHLKMNEGDVLLLSGMDNVCFSFIFRG</sequence>
<keyword evidence="1" id="KW-0472">Membrane</keyword>
<evidence type="ECO:0000256" key="1">
    <source>
        <dbReference type="SAM" id="Phobius"/>
    </source>
</evidence>
<dbReference type="EMBL" id="CAKOFQ010007185">
    <property type="protein sequence ID" value="CAH1993797.1"/>
    <property type="molecule type" value="Genomic_DNA"/>
</dbReference>
<feature type="transmembrane region" description="Helical" evidence="1">
    <location>
        <begin position="314"/>
        <end position="336"/>
    </location>
</feature>
<keyword evidence="1" id="KW-1133">Transmembrane helix</keyword>
<organism evidence="3 4">
    <name type="scientific">Acanthoscelides obtectus</name>
    <name type="common">Bean weevil</name>
    <name type="synonym">Bruchus obtectus</name>
    <dbReference type="NCBI Taxonomy" id="200917"/>
    <lineage>
        <taxon>Eukaryota</taxon>
        <taxon>Metazoa</taxon>
        <taxon>Ecdysozoa</taxon>
        <taxon>Arthropoda</taxon>
        <taxon>Hexapoda</taxon>
        <taxon>Insecta</taxon>
        <taxon>Pterygota</taxon>
        <taxon>Neoptera</taxon>
        <taxon>Endopterygota</taxon>
        <taxon>Coleoptera</taxon>
        <taxon>Polyphaga</taxon>
        <taxon>Cucujiformia</taxon>
        <taxon>Chrysomeloidea</taxon>
        <taxon>Chrysomelidae</taxon>
        <taxon>Bruchinae</taxon>
        <taxon>Bruchini</taxon>
        <taxon>Acanthoscelides</taxon>
    </lineage>
</organism>
<dbReference type="PANTHER" id="PTHR37159">
    <property type="entry name" value="GH11867P"/>
    <property type="match status" value="1"/>
</dbReference>
<feature type="domain" description="ER-bound oxygenase mpaB/mpaB'/Rubber oxygenase catalytic" evidence="2">
    <location>
        <begin position="70"/>
        <end position="206"/>
    </location>
</feature>
<evidence type="ECO:0000313" key="3">
    <source>
        <dbReference type="EMBL" id="CAH1993797.1"/>
    </source>
</evidence>
<dbReference type="PANTHER" id="PTHR37159:SF1">
    <property type="entry name" value="GH11867P"/>
    <property type="match status" value="1"/>
</dbReference>
<evidence type="ECO:0000313" key="4">
    <source>
        <dbReference type="Proteomes" id="UP001152888"/>
    </source>
</evidence>
<name>A0A9P0LE55_ACAOB</name>
<accession>A0A9P0LE55</accession>
<evidence type="ECO:0000259" key="2">
    <source>
        <dbReference type="Pfam" id="PF09995"/>
    </source>
</evidence>
<proteinExistence type="predicted"/>
<reference evidence="3" key="1">
    <citation type="submission" date="2022-03" db="EMBL/GenBank/DDBJ databases">
        <authorList>
            <person name="Sayadi A."/>
        </authorList>
    </citation>
    <scope>NUCLEOTIDE SEQUENCE</scope>
</reference>
<keyword evidence="1" id="KW-0812">Transmembrane</keyword>
<keyword evidence="4" id="KW-1185">Reference proteome</keyword>
<dbReference type="InterPro" id="IPR018713">
    <property type="entry name" value="MPAB/Lcp_cat_dom"/>
</dbReference>
<dbReference type="AlphaFoldDB" id="A0A9P0LE55"/>
<comment type="caution">
    <text evidence="3">The sequence shown here is derived from an EMBL/GenBank/DDBJ whole genome shotgun (WGS) entry which is preliminary data.</text>
</comment>